<feature type="region of interest" description="Disordered" evidence="6">
    <location>
        <begin position="1"/>
        <end position="34"/>
    </location>
</feature>
<evidence type="ECO:0000256" key="1">
    <source>
        <dbReference type="ARBA" id="ARBA00004123"/>
    </source>
</evidence>
<feature type="domain" description="Transcription initiation factor TFIID component TAF4 C-terminal" evidence="7">
    <location>
        <begin position="116"/>
        <end position="325"/>
    </location>
</feature>
<dbReference type="Pfam" id="PF05236">
    <property type="entry name" value="TAF4"/>
    <property type="match status" value="1"/>
</dbReference>
<evidence type="ECO:0000256" key="3">
    <source>
        <dbReference type="ARBA" id="ARBA00023015"/>
    </source>
</evidence>
<organism evidence="8 9">
    <name type="scientific">Cordylochernes scorpioides</name>
    <dbReference type="NCBI Taxonomy" id="51811"/>
    <lineage>
        <taxon>Eukaryota</taxon>
        <taxon>Metazoa</taxon>
        <taxon>Ecdysozoa</taxon>
        <taxon>Arthropoda</taxon>
        <taxon>Chelicerata</taxon>
        <taxon>Arachnida</taxon>
        <taxon>Pseudoscorpiones</taxon>
        <taxon>Cheliferoidea</taxon>
        <taxon>Chernetidae</taxon>
        <taxon>Cordylochernes</taxon>
    </lineage>
</organism>
<evidence type="ECO:0000259" key="7">
    <source>
        <dbReference type="Pfam" id="PF05236"/>
    </source>
</evidence>
<evidence type="ECO:0000313" key="8">
    <source>
        <dbReference type="EMBL" id="UYV79817.1"/>
    </source>
</evidence>
<evidence type="ECO:0000256" key="5">
    <source>
        <dbReference type="ARBA" id="ARBA00023242"/>
    </source>
</evidence>
<dbReference type="PANTHER" id="PTHR15138">
    <property type="entry name" value="TRANSCRIPTION INITIATION FACTOR TFIID SUBUNIT 4"/>
    <property type="match status" value="1"/>
</dbReference>
<gene>
    <name evidence="8" type="ORF">LAZ67_18000778</name>
</gene>
<keyword evidence="3" id="KW-0805">Transcription regulation</keyword>
<dbReference type="InterPro" id="IPR045144">
    <property type="entry name" value="TAF4"/>
</dbReference>
<sequence>MTIEGVRPPPMGSIEKPKIEPEPAPAVTGPTLAPATPLRQVLTPRPTLVPQRLLMPSVPPNVDSLPRMCFQQTTASASTNKLAHLLSSKISPPKPSVGTTREKRSFGSLRTEEDDINDVAAMGGVNLQEESQRILAVHSVGTQLRSCREEPFLFMGPLHARAVAIASKLGVTDISTEALNLVSHATQERLKDMVEKLGLLARHRRDNLKEASLPLSLLLCCCCFLSPCKTVDSNLEVQSDVKRQLQFLEEVHNLAERRKDEQERELLIRAAKSRSRLDDPDRQELKQRALELTPLLMQVKRAEEEELRHRSANETALKFLGPRKSQLRRPQITRVHLRDLIFVMEQDRHLQKSKLLYRAYLK</sequence>
<dbReference type="EMBL" id="CP092880">
    <property type="protein sequence ID" value="UYV79817.1"/>
    <property type="molecule type" value="Genomic_DNA"/>
</dbReference>
<keyword evidence="5" id="KW-0539">Nucleus</keyword>
<accession>A0ABY6LHY2</accession>
<dbReference type="InterPro" id="IPR009072">
    <property type="entry name" value="Histone-fold"/>
</dbReference>
<protein>
    <submittedName>
        <fullName evidence="8">Taf4</fullName>
    </submittedName>
</protein>
<evidence type="ECO:0000256" key="4">
    <source>
        <dbReference type="ARBA" id="ARBA00023163"/>
    </source>
</evidence>
<proteinExistence type="inferred from homology"/>
<keyword evidence="9" id="KW-1185">Reference proteome</keyword>
<evidence type="ECO:0000256" key="6">
    <source>
        <dbReference type="SAM" id="MobiDB-lite"/>
    </source>
</evidence>
<dbReference type="Proteomes" id="UP001235939">
    <property type="component" value="Chromosome 18"/>
</dbReference>
<dbReference type="SUPFAM" id="SSF47113">
    <property type="entry name" value="Histone-fold"/>
    <property type="match status" value="1"/>
</dbReference>
<evidence type="ECO:0000313" key="9">
    <source>
        <dbReference type="Proteomes" id="UP001235939"/>
    </source>
</evidence>
<keyword evidence="4" id="KW-0804">Transcription</keyword>
<comment type="subcellular location">
    <subcellularLocation>
        <location evidence="1">Nucleus</location>
    </subcellularLocation>
</comment>
<dbReference type="Gene3D" id="1.10.20.10">
    <property type="entry name" value="Histone, subunit A"/>
    <property type="match status" value="1"/>
</dbReference>
<comment type="similarity">
    <text evidence="2">Belongs to the TAF4 family.</text>
</comment>
<dbReference type="CDD" id="cd08045">
    <property type="entry name" value="HFD_TAF4"/>
    <property type="match status" value="1"/>
</dbReference>
<reference evidence="8 9" key="1">
    <citation type="submission" date="2022-01" db="EMBL/GenBank/DDBJ databases">
        <title>A chromosomal length assembly of Cordylochernes scorpioides.</title>
        <authorList>
            <person name="Zeh D."/>
            <person name="Zeh J."/>
        </authorList>
    </citation>
    <scope>NUCLEOTIDE SEQUENCE [LARGE SCALE GENOMIC DNA]</scope>
    <source>
        <strain evidence="8">IN4F17</strain>
        <tissue evidence="8">Whole Body</tissue>
    </source>
</reference>
<dbReference type="PANTHER" id="PTHR15138:SF14">
    <property type="entry name" value="TRANSCRIPTION INITIATION FACTOR TFIID SUBUNIT 4"/>
    <property type="match status" value="1"/>
</dbReference>
<evidence type="ECO:0000256" key="2">
    <source>
        <dbReference type="ARBA" id="ARBA00006178"/>
    </source>
</evidence>
<dbReference type="InterPro" id="IPR007900">
    <property type="entry name" value="TAF4_C"/>
</dbReference>
<feature type="region of interest" description="Disordered" evidence="6">
    <location>
        <begin position="88"/>
        <end position="110"/>
    </location>
</feature>
<name>A0ABY6LHY2_9ARAC</name>